<dbReference type="PANTHER" id="PTHR43798">
    <property type="entry name" value="MONOACYLGLYCEROL LIPASE"/>
    <property type="match status" value="1"/>
</dbReference>
<dbReference type="AlphaFoldDB" id="A0A087CJA8"/>
<feature type="domain" description="AB hydrolase-1" evidence="1">
    <location>
        <begin position="58"/>
        <end position="289"/>
    </location>
</feature>
<name>A0A087CJA8_9BIFI</name>
<dbReference type="Proteomes" id="UP000029050">
    <property type="component" value="Unassembled WGS sequence"/>
</dbReference>
<dbReference type="SUPFAM" id="SSF53474">
    <property type="entry name" value="alpha/beta-Hydrolases"/>
    <property type="match status" value="1"/>
</dbReference>
<evidence type="ECO:0000313" key="3">
    <source>
        <dbReference type="Proteomes" id="UP000029050"/>
    </source>
</evidence>
<reference evidence="2 3" key="1">
    <citation type="submission" date="2014-03" db="EMBL/GenBank/DDBJ databases">
        <title>Genomics of Bifidobacteria.</title>
        <authorList>
            <person name="Ventura M."/>
            <person name="Milani C."/>
            <person name="Lugli G.A."/>
        </authorList>
    </citation>
    <scope>NUCLEOTIDE SEQUENCE [LARGE SCALE GENOMIC DNA]</scope>
    <source>
        <strain evidence="2 3">LMG 21775</strain>
    </source>
</reference>
<dbReference type="Gene3D" id="3.40.50.1820">
    <property type="entry name" value="alpha/beta hydrolase"/>
    <property type="match status" value="1"/>
</dbReference>
<gene>
    <name evidence="2" type="ORF">BPSY_0454</name>
</gene>
<dbReference type="GO" id="GO:0016020">
    <property type="term" value="C:membrane"/>
    <property type="evidence" value="ECO:0007669"/>
    <property type="project" value="TreeGrafter"/>
</dbReference>
<dbReference type="STRING" id="218140.BPSY_0454"/>
<dbReference type="OrthoDB" id="3211023at2"/>
<evidence type="ECO:0000313" key="2">
    <source>
        <dbReference type="EMBL" id="KFI83358.1"/>
    </source>
</evidence>
<keyword evidence="3" id="KW-1185">Reference proteome</keyword>
<keyword evidence="2" id="KW-0378">Hydrolase</keyword>
<dbReference type="InterPro" id="IPR000073">
    <property type="entry name" value="AB_hydrolase_1"/>
</dbReference>
<dbReference type="InterPro" id="IPR029058">
    <property type="entry name" value="AB_hydrolase_fold"/>
</dbReference>
<organism evidence="2 3">
    <name type="scientific">Bifidobacterium psychraerophilum</name>
    <dbReference type="NCBI Taxonomy" id="218140"/>
    <lineage>
        <taxon>Bacteria</taxon>
        <taxon>Bacillati</taxon>
        <taxon>Actinomycetota</taxon>
        <taxon>Actinomycetes</taxon>
        <taxon>Bifidobacteriales</taxon>
        <taxon>Bifidobacteriaceae</taxon>
        <taxon>Bifidobacterium</taxon>
    </lineage>
</organism>
<dbReference type="GeneID" id="98299660"/>
<dbReference type="Pfam" id="PF12697">
    <property type="entry name" value="Abhydrolase_6"/>
    <property type="match status" value="1"/>
</dbReference>
<dbReference type="InterPro" id="IPR050266">
    <property type="entry name" value="AB_hydrolase_sf"/>
</dbReference>
<accession>A0A087CJA8</accession>
<dbReference type="PRINTS" id="PR00111">
    <property type="entry name" value="ABHYDROLASE"/>
</dbReference>
<dbReference type="EMBL" id="JGZI01000007">
    <property type="protein sequence ID" value="KFI83358.1"/>
    <property type="molecule type" value="Genomic_DNA"/>
</dbReference>
<dbReference type="eggNOG" id="COG2267">
    <property type="taxonomic scope" value="Bacteria"/>
</dbReference>
<comment type="caution">
    <text evidence="2">The sequence shown here is derived from an EMBL/GenBank/DDBJ whole genome shotgun (WGS) entry which is preliminary data.</text>
</comment>
<dbReference type="GO" id="GO:0016787">
    <property type="term" value="F:hydrolase activity"/>
    <property type="evidence" value="ECO:0007669"/>
    <property type="project" value="UniProtKB-KW"/>
</dbReference>
<protein>
    <submittedName>
        <fullName evidence="2">Hydrolase, alpha/beta domain protein</fullName>
    </submittedName>
</protein>
<proteinExistence type="predicted"/>
<evidence type="ECO:0000259" key="1">
    <source>
        <dbReference type="Pfam" id="PF12697"/>
    </source>
</evidence>
<dbReference type="RefSeq" id="WP_051921489.1">
    <property type="nucleotide sequence ID" value="NZ_JGZI01000007.1"/>
</dbReference>
<dbReference type="PANTHER" id="PTHR43798:SF33">
    <property type="entry name" value="HYDROLASE, PUTATIVE (AFU_ORTHOLOGUE AFUA_2G14860)-RELATED"/>
    <property type="match status" value="1"/>
</dbReference>
<sequence>MSSIDSKGAHAAPTLKPIPLFGPDLSAGTARGVAIHCSCGTLTGAVTEHYAHAEHLSVFIPGFTGSKEDFLGFFPGLLGSGSQGRAYAAYSQRGQADSAAPQETESYALADFVSDGIEALLQFGADARPVDLVGHSFGGVVARRIAIARPELIRSLTLISSGAKSLQERPEQKAGIEALRRYGTSLLFQAAYPDLPDERQADPYTEMYRLRAHASSLAGILGISALLKDYPDASDALSALGLPIAIMYGSEDDVWPQELYRWEADRLAVTPLIIPGAGHSAQLDRPIALSRALQRFWELG</sequence>